<reference evidence="2 3" key="1">
    <citation type="submission" date="2019-02" db="EMBL/GenBank/DDBJ databases">
        <title>Emended description of the genus Rhodopseudomonas and description of Rhodopseudomonas albus sp. nov., a non-phototrophic, heavy-metal-tolerant bacterium isolated from garden soil.</title>
        <authorList>
            <person name="Bao Z."/>
            <person name="Cao W.W."/>
            <person name="Sato Y."/>
            <person name="Nishizawa T."/>
            <person name="Zhao J."/>
            <person name="Guo Y."/>
            <person name="Ohta H."/>
        </authorList>
    </citation>
    <scope>NUCLEOTIDE SEQUENCE [LARGE SCALE GENOMIC DNA]</scope>
    <source>
        <strain evidence="2 3">SK50-23</strain>
    </source>
</reference>
<gene>
    <name evidence="2" type="ORF">RPMA_00170</name>
</gene>
<sequence>MEDSKDLNGREALAESGALMSADLAAIGRRLIGLAHQALSQNPHYSRYSSDTDDAPVRIGISSMLLSFLVDHPAETTLANVSVTSDICSKIVKAFDDDDVDVAMVMDVKDHRAILGDDLVAEFDIEFGWVRSTAFSVEMDAPIPLATWPPDQHIILKALSDAGRSYKVMFTGPDYASKLTAVRSGRCLAVVPRHAIASPLVEARDDQLPTIAPKKILLAVRGDSSSTRVRDVVSALSSFPLAGPSV</sequence>
<name>A0ABX8A2T4_9BRAD</name>
<dbReference type="Gene3D" id="3.40.190.10">
    <property type="entry name" value="Periplasmic binding protein-like II"/>
    <property type="match status" value="2"/>
</dbReference>
<protein>
    <recommendedName>
        <fullName evidence="1">LysR substrate-binding domain-containing protein</fullName>
    </recommendedName>
</protein>
<organism evidence="2 3">
    <name type="scientific">Tardiphaga alba</name>
    <dbReference type="NCBI Taxonomy" id="340268"/>
    <lineage>
        <taxon>Bacteria</taxon>
        <taxon>Pseudomonadati</taxon>
        <taxon>Pseudomonadota</taxon>
        <taxon>Alphaproteobacteria</taxon>
        <taxon>Hyphomicrobiales</taxon>
        <taxon>Nitrobacteraceae</taxon>
        <taxon>Tardiphaga</taxon>
    </lineage>
</organism>
<keyword evidence="3" id="KW-1185">Reference proteome</keyword>
<dbReference type="EMBL" id="CP036498">
    <property type="protein sequence ID" value="QUS37461.1"/>
    <property type="molecule type" value="Genomic_DNA"/>
</dbReference>
<evidence type="ECO:0000313" key="3">
    <source>
        <dbReference type="Proteomes" id="UP000682843"/>
    </source>
</evidence>
<evidence type="ECO:0000313" key="2">
    <source>
        <dbReference type="EMBL" id="QUS37461.1"/>
    </source>
</evidence>
<evidence type="ECO:0000259" key="1">
    <source>
        <dbReference type="Pfam" id="PF03466"/>
    </source>
</evidence>
<dbReference type="Proteomes" id="UP000682843">
    <property type="component" value="Chromosome"/>
</dbReference>
<dbReference type="RefSeq" id="WP_211910949.1">
    <property type="nucleotide sequence ID" value="NZ_CP036498.1"/>
</dbReference>
<dbReference type="Pfam" id="PF03466">
    <property type="entry name" value="LysR_substrate"/>
    <property type="match status" value="1"/>
</dbReference>
<proteinExistence type="predicted"/>
<feature type="domain" description="LysR substrate-binding" evidence="1">
    <location>
        <begin position="79"/>
        <end position="236"/>
    </location>
</feature>
<accession>A0ABX8A2T4</accession>
<dbReference type="InterPro" id="IPR005119">
    <property type="entry name" value="LysR_subst-bd"/>
</dbReference>
<dbReference type="SUPFAM" id="SSF53850">
    <property type="entry name" value="Periplasmic binding protein-like II"/>
    <property type="match status" value="1"/>
</dbReference>